<dbReference type="EMBL" id="MLAK01000961">
    <property type="protein sequence ID" value="OHT00289.1"/>
    <property type="molecule type" value="Genomic_DNA"/>
</dbReference>
<dbReference type="EMBL" id="MLAK01000979">
    <property type="protein sequence ID" value="OHS99949.1"/>
    <property type="molecule type" value="Genomic_DNA"/>
</dbReference>
<protein>
    <submittedName>
        <fullName evidence="10">Uncharacterized protein</fullName>
    </submittedName>
</protein>
<organism evidence="10 12">
    <name type="scientific">Tritrichomonas foetus</name>
    <dbReference type="NCBI Taxonomy" id="1144522"/>
    <lineage>
        <taxon>Eukaryota</taxon>
        <taxon>Metamonada</taxon>
        <taxon>Parabasalia</taxon>
        <taxon>Tritrichomonadida</taxon>
        <taxon>Tritrichomonadidae</taxon>
        <taxon>Tritrichomonas</taxon>
    </lineage>
</organism>
<evidence type="ECO:0000313" key="5">
    <source>
        <dbReference type="EMBL" id="OHT00289.1"/>
    </source>
</evidence>
<evidence type="ECO:0000313" key="2">
    <source>
        <dbReference type="EMBL" id="OHS96581.1"/>
    </source>
</evidence>
<dbReference type="RefSeq" id="XP_068365207.1">
    <property type="nucleotide sequence ID" value="XM_068491450.1"/>
</dbReference>
<dbReference type="VEuPathDB" id="TrichDB:TRFO_38132"/>
<evidence type="ECO:0000313" key="1">
    <source>
        <dbReference type="EMBL" id="OHS95744.1"/>
    </source>
</evidence>
<dbReference type="VEuPathDB" id="TrichDB:TRFO_13708"/>
<dbReference type="AlphaFoldDB" id="A0A1J4KL84"/>
<comment type="caution">
    <text evidence="10">The sequence shown here is derived from an EMBL/GenBank/DDBJ whole genome shotgun (WGS) entry which is preliminary data.</text>
</comment>
<evidence type="ECO:0000313" key="12">
    <source>
        <dbReference type="Proteomes" id="UP000179807"/>
    </source>
</evidence>
<evidence type="ECO:0000313" key="6">
    <source>
        <dbReference type="EMBL" id="OHT00585.1"/>
    </source>
</evidence>
<evidence type="ECO:0000313" key="4">
    <source>
        <dbReference type="EMBL" id="OHS99949.1"/>
    </source>
</evidence>
<dbReference type="VEuPathDB" id="TrichDB:TRFO_37241"/>
<reference evidence="10" key="1">
    <citation type="submission" date="2016-10" db="EMBL/GenBank/DDBJ databases">
        <authorList>
            <person name="de Groot N.N."/>
        </authorList>
    </citation>
    <scope>NUCLEOTIDE SEQUENCE [LARGE SCALE GENOMIC DNA]</scope>
    <source>
        <strain evidence="10">K</strain>
    </source>
</reference>
<dbReference type="VEuPathDB" id="TrichDB:TRFO_36128"/>
<proteinExistence type="predicted"/>
<dbReference type="EMBL" id="MLAK01000176">
    <property type="protein sequence ID" value="OHT15873.1"/>
    <property type="molecule type" value="Genomic_DNA"/>
</dbReference>
<dbReference type="EMBL" id="MLAK01001167">
    <property type="protein sequence ID" value="OHS96581.1"/>
    <property type="molecule type" value="Genomic_DNA"/>
</dbReference>
<dbReference type="EMBL" id="MLAK01000949">
    <property type="protein sequence ID" value="OHT00585.1"/>
    <property type="molecule type" value="Genomic_DNA"/>
</dbReference>
<dbReference type="VEuPathDB" id="TrichDB:TRFO_03677"/>
<dbReference type="Proteomes" id="UP000179807">
    <property type="component" value="Unassembled WGS sequence"/>
</dbReference>
<sequence>MSEHWLSIDVVPVEDVQSNAEFFTIPIQTASILKYSTKKNSCLVSTKKTTSIEIVAPRQACASLQTFYEFVRSKIPVLHPTKFLVWAIVDNNGFVSTYTHLHQTLTSNYELLIATLPENVSDRLLNGKKGSRLGDELSQILNQILDVQHISGNSSPKKLILETKINERKVKTQITEVKENMDFHVTSLPQAQPQKPTRKISVWKKYEELLLALNSVMFTIETHLAPRRRTTELHTDIIYEIVEQIFTKHVIEEENMDS</sequence>
<evidence type="ECO:0000313" key="11">
    <source>
        <dbReference type="EMBL" id="OHT15873.1"/>
    </source>
</evidence>
<evidence type="ECO:0000313" key="10">
    <source>
        <dbReference type="EMBL" id="OHT12071.1"/>
    </source>
</evidence>
<keyword evidence="12" id="KW-1185">Reference proteome</keyword>
<dbReference type="VEuPathDB" id="TrichDB:TRFO_23050"/>
<name>A0A1J4KL84_9EUKA</name>
<dbReference type="VEuPathDB" id="TrichDB:TRFO_19013"/>
<evidence type="ECO:0000313" key="7">
    <source>
        <dbReference type="EMBL" id="OHT03523.1"/>
    </source>
</evidence>
<evidence type="ECO:0000313" key="8">
    <source>
        <dbReference type="EMBL" id="OHT08448.1"/>
    </source>
</evidence>
<dbReference type="EMBL" id="MLAK01001105">
    <property type="protein sequence ID" value="OHS97593.1"/>
    <property type="molecule type" value="Genomic_DNA"/>
</dbReference>
<evidence type="ECO:0000313" key="9">
    <source>
        <dbReference type="EMBL" id="OHT11479.1"/>
    </source>
</evidence>
<dbReference type="EMBL" id="MLAK01000586">
    <property type="protein sequence ID" value="OHT11479.1"/>
    <property type="molecule type" value="Genomic_DNA"/>
</dbReference>
<dbReference type="VEuPathDB" id="TrichDB:TRFO_33514"/>
<dbReference type="VEuPathDB" id="TrichDB:TRFO_07928"/>
<dbReference type="VEuPathDB" id="TrichDB:TRFO_29077"/>
<dbReference type="EMBL" id="MLAK01000824">
    <property type="protein sequence ID" value="OHT03523.1"/>
    <property type="molecule type" value="Genomic_DNA"/>
</dbReference>
<evidence type="ECO:0000313" key="3">
    <source>
        <dbReference type="EMBL" id="OHS97593.1"/>
    </source>
</evidence>
<dbReference type="EMBL" id="MLAK01000667">
    <property type="protein sequence ID" value="OHT08448.1"/>
    <property type="molecule type" value="Genomic_DNA"/>
</dbReference>
<dbReference type="EMBL" id="MLAK01001225">
    <property type="protein sequence ID" value="OHS95744.1"/>
    <property type="molecule type" value="Genomic_DNA"/>
</dbReference>
<dbReference type="GeneID" id="94826154"/>
<gene>
    <name evidence="10" type="ORF">TRFO_03677</name>
    <name evidence="6" type="ORF">TRFO_07928</name>
    <name evidence="11" type="ORF">TRFO_13708</name>
    <name evidence="9" type="ORF">TRFO_19013</name>
    <name evidence="8" type="ORF">TRFO_23050</name>
    <name evidence="7" type="ORF">TRFO_29077</name>
    <name evidence="5" type="ORF">TRFO_33043</name>
    <name evidence="4" type="ORF">TRFO_33514</name>
    <name evidence="3" type="ORF">TRFO_36128</name>
    <name evidence="2" type="ORF">TRFO_37241</name>
    <name evidence="1" type="ORF">TRFO_38132</name>
</gene>
<dbReference type="VEuPathDB" id="TrichDB:TRFO_33043"/>
<accession>A0A1J4KL84</accession>
<dbReference type="EMBL" id="MLAK01000571">
    <property type="protein sequence ID" value="OHT12071.1"/>
    <property type="molecule type" value="Genomic_DNA"/>
</dbReference>
<reference evidence="12" key="2">
    <citation type="submission" date="2016-10" db="EMBL/GenBank/DDBJ databases">
        <authorList>
            <person name="Benchimol M."/>
            <person name="Almeida L.G."/>
            <person name="Vasconcelos A.T."/>
            <person name="Perreira-Neves A."/>
            <person name="Rosa I.A."/>
            <person name="Tasca T."/>
            <person name="Bogo M.R."/>
            <person name="de Souza W."/>
        </authorList>
    </citation>
    <scope>NUCLEOTIDE SEQUENCE [LARGE SCALE GENOMIC DNA]</scope>
    <source>
        <strain evidence="12">K</strain>
    </source>
</reference>